<comment type="caution">
    <text evidence="1">The sequence shown here is derived from an EMBL/GenBank/DDBJ whole genome shotgun (WGS) entry which is preliminary data.</text>
</comment>
<evidence type="ECO:0000313" key="2">
    <source>
        <dbReference type="Proteomes" id="UP000034163"/>
    </source>
</evidence>
<dbReference type="Proteomes" id="UP000034163">
    <property type="component" value="Unassembled WGS sequence"/>
</dbReference>
<dbReference type="EMBL" id="LCBS01000019">
    <property type="protein sequence ID" value="KKS16545.1"/>
    <property type="molecule type" value="Genomic_DNA"/>
</dbReference>
<organism evidence="1 2">
    <name type="scientific">candidate division WWE3 bacterium GW2011_GWB1_41_6</name>
    <dbReference type="NCBI Taxonomy" id="1619112"/>
    <lineage>
        <taxon>Bacteria</taxon>
        <taxon>Katanobacteria</taxon>
    </lineage>
</organism>
<dbReference type="AlphaFoldDB" id="A0A0G0WUX6"/>
<protein>
    <submittedName>
        <fullName evidence="1">Uncharacterized protein</fullName>
    </submittedName>
</protein>
<sequence>MTDDIVDASFKWARQLAARNGFVEGCTVSSPEGLIYEIVSIGFGADEACVTLQLSGQPKAISRTVIIRERQAEISWGGQHF</sequence>
<evidence type="ECO:0000313" key="1">
    <source>
        <dbReference type="EMBL" id="KKS16545.1"/>
    </source>
</evidence>
<name>A0A0G0WUX6_UNCKA</name>
<accession>A0A0G0WUX6</accession>
<proteinExistence type="predicted"/>
<gene>
    <name evidence="1" type="ORF">UU72_C0019G0010</name>
</gene>
<reference evidence="1 2" key="1">
    <citation type="journal article" date="2015" name="Nature">
        <title>rRNA introns, odd ribosomes, and small enigmatic genomes across a large radiation of phyla.</title>
        <authorList>
            <person name="Brown C.T."/>
            <person name="Hug L.A."/>
            <person name="Thomas B.C."/>
            <person name="Sharon I."/>
            <person name="Castelle C.J."/>
            <person name="Singh A."/>
            <person name="Wilkins M.J."/>
            <person name="Williams K.H."/>
            <person name="Banfield J.F."/>
        </authorList>
    </citation>
    <scope>NUCLEOTIDE SEQUENCE [LARGE SCALE GENOMIC DNA]</scope>
</reference>